<keyword evidence="1" id="KW-0472">Membrane</keyword>
<protein>
    <submittedName>
        <fullName evidence="2">Uncharacterized protein</fullName>
    </submittedName>
</protein>
<evidence type="ECO:0000256" key="1">
    <source>
        <dbReference type="SAM" id="Phobius"/>
    </source>
</evidence>
<proteinExistence type="predicted"/>
<accession>A0A1M5ZFU5</accession>
<gene>
    <name evidence="2" type="ORF">SAMN02745129_0254</name>
</gene>
<keyword evidence="3" id="KW-1185">Reference proteome</keyword>
<sequence>MFGGYLILFAQGFLMTVGLFTLIWLSVALLIRLAGVLKDQRVQR</sequence>
<name>A0A1M5ZFU5_9GAMM</name>
<organism evidence="2 3">
    <name type="scientific">Ferrimonas marina</name>
    <dbReference type="NCBI Taxonomy" id="299255"/>
    <lineage>
        <taxon>Bacteria</taxon>
        <taxon>Pseudomonadati</taxon>
        <taxon>Pseudomonadota</taxon>
        <taxon>Gammaproteobacteria</taxon>
        <taxon>Alteromonadales</taxon>
        <taxon>Ferrimonadaceae</taxon>
        <taxon>Ferrimonas</taxon>
    </lineage>
</organism>
<keyword evidence="1" id="KW-0812">Transmembrane</keyword>
<evidence type="ECO:0000313" key="3">
    <source>
        <dbReference type="Proteomes" id="UP000184268"/>
    </source>
</evidence>
<dbReference type="Proteomes" id="UP000184268">
    <property type="component" value="Unassembled WGS sequence"/>
</dbReference>
<evidence type="ECO:0000313" key="2">
    <source>
        <dbReference type="EMBL" id="SHI23126.1"/>
    </source>
</evidence>
<reference evidence="2 3" key="1">
    <citation type="submission" date="2016-11" db="EMBL/GenBank/DDBJ databases">
        <authorList>
            <person name="Jaros S."/>
            <person name="Januszkiewicz K."/>
            <person name="Wedrychowicz H."/>
        </authorList>
    </citation>
    <scope>NUCLEOTIDE SEQUENCE [LARGE SCALE GENOMIC DNA]</scope>
    <source>
        <strain evidence="2 3">DSM 16917</strain>
    </source>
</reference>
<dbReference type="EMBL" id="FQXG01000011">
    <property type="protein sequence ID" value="SHI23126.1"/>
    <property type="molecule type" value="Genomic_DNA"/>
</dbReference>
<feature type="transmembrane region" description="Helical" evidence="1">
    <location>
        <begin position="6"/>
        <end position="31"/>
    </location>
</feature>
<dbReference type="STRING" id="299255.SAMN02745129_0254"/>
<keyword evidence="1" id="KW-1133">Transmembrane helix</keyword>
<dbReference type="AlphaFoldDB" id="A0A1M5ZFU5"/>